<keyword evidence="4 7" id="KW-0547">Nucleotide-binding</keyword>
<dbReference type="PROSITE" id="PS00107">
    <property type="entry name" value="PROTEIN_KINASE_ATP"/>
    <property type="match status" value="1"/>
</dbReference>
<evidence type="ECO:0000256" key="5">
    <source>
        <dbReference type="ARBA" id="ARBA00022777"/>
    </source>
</evidence>
<feature type="compositionally biased region" description="Acidic residues" evidence="8">
    <location>
        <begin position="159"/>
        <end position="196"/>
    </location>
</feature>
<name>A0ABN8M542_9CNID</name>
<dbReference type="SUPFAM" id="SSF56112">
    <property type="entry name" value="Protein kinase-like (PK-like)"/>
    <property type="match status" value="1"/>
</dbReference>
<dbReference type="EC" id="2.7.11.1" evidence="1"/>
<dbReference type="InterPro" id="IPR000719">
    <property type="entry name" value="Prot_kinase_dom"/>
</dbReference>
<dbReference type="InterPro" id="IPR017441">
    <property type="entry name" value="Protein_kinase_ATP_BS"/>
</dbReference>
<feature type="compositionally biased region" description="Polar residues" evidence="8">
    <location>
        <begin position="510"/>
        <end position="520"/>
    </location>
</feature>
<dbReference type="EMBL" id="CALNXI010000318">
    <property type="protein sequence ID" value="CAH3024749.1"/>
    <property type="molecule type" value="Genomic_DNA"/>
</dbReference>
<dbReference type="Gene3D" id="1.20.1020.10">
    <property type="entry name" value="TAZ domain"/>
    <property type="match status" value="1"/>
</dbReference>
<gene>
    <name evidence="10" type="ORF">PEVE_00023881</name>
</gene>
<sequence length="813" mass="91256">MSKKESPDIEMCYGDSSSLTSFTPSPSEGHLPVCDGLDTKGETQDQLPGGLRSPERAKESSEQLPYPTMCEDGQETGYGRRTVVYGVNGWCSVIKEPDEAEDNNYCTSLERNQPEDSNIMHTDVSDIGENVEISDSCGSDGNSSSRSDGKTDASQNHNDDDDEGGDGIDDVEDNDDDDDDVDDEDYDDDDEDDNDDHNDNGGEDKMEVHKKCEITSTGLQVKDQLKYHMKNHPGWEKCLSCKTVSAVIEEHSKQCKFPGCWVEHCDRIRAENLVPTCGETNRAAIRSIEGKKEDNNEHQAKMKVEEYTEDSYIVALDIAEQYNMEGLKVDVSPADLLHGSYCRKLNCYNKKCRVEETKTCSFHYTNFFIGYIATVVYMKSSLVLIGRTLGFTSPLPVTPYHEYIPNGECIAAVVGEHKLVKTEIKHFRTHQARQCTRCEYLLSVIQHHAQTCQMRGTCRVPGCESTRNRGNVGYPVPRHKVVQKVPALLTCALGRGNNLLTPGKRKSQRQKSTSADDGLSSENPYCGTVLFWHPKRDRPVKKVKEHEDYHVQRSQSLGAGVNGTVYPAYWYLESGTREEFAIKKTNFSVEEVKVYEKLEDHPHLVTHYAVAFSGEHKKVNIFMELCDGSLFTYIKELNRRLTDKEAMNFFIQVLIAVCYLHSLGIIHKDLKAKNIMRKGNVAKVGDFDTAKILTEEMTEAGLHPRGTRGFAALEVMAMKPHGRPADVFSLGVLLLELTVGAPSEDPTSLVLKIDELEAKYPDLAKLVRGCVQSQKSLRKSTQPRFFLVSKQEDPMLRPTASSLLDCKIVRNYR</sequence>
<feature type="compositionally biased region" description="Low complexity" evidence="8">
    <location>
        <begin position="134"/>
        <end position="146"/>
    </location>
</feature>
<evidence type="ECO:0000256" key="3">
    <source>
        <dbReference type="ARBA" id="ARBA00022679"/>
    </source>
</evidence>
<keyword evidence="11" id="KW-1185">Reference proteome</keyword>
<evidence type="ECO:0000256" key="7">
    <source>
        <dbReference type="PROSITE-ProRule" id="PRU10141"/>
    </source>
</evidence>
<dbReference type="PANTHER" id="PTHR11042">
    <property type="entry name" value="EUKARYOTIC TRANSLATION INITIATION FACTOR 2-ALPHA KINASE EIF2-ALPHA KINASE -RELATED"/>
    <property type="match status" value="1"/>
</dbReference>
<dbReference type="SMART" id="SM00220">
    <property type="entry name" value="S_TKc"/>
    <property type="match status" value="1"/>
</dbReference>
<feature type="binding site" evidence="7">
    <location>
        <position position="584"/>
    </location>
    <ligand>
        <name>ATP</name>
        <dbReference type="ChEBI" id="CHEBI:30616"/>
    </ligand>
</feature>
<feature type="compositionally biased region" description="Polar residues" evidence="8">
    <location>
        <begin position="104"/>
        <end position="120"/>
    </location>
</feature>
<keyword evidence="3" id="KW-0808">Transferase</keyword>
<evidence type="ECO:0000256" key="2">
    <source>
        <dbReference type="ARBA" id="ARBA00022527"/>
    </source>
</evidence>
<keyword evidence="2" id="KW-0723">Serine/threonine-protein kinase</keyword>
<evidence type="ECO:0000256" key="6">
    <source>
        <dbReference type="ARBA" id="ARBA00022840"/>
    </source>
</evidence>
<organism evidence="10 11">
    <name type="scientific">Porites evermanni</name>
    <dbReference type="NCBI Taxonomy" id="104178"/>
    <lineage>
        <taxon>Eukaryota</taxon>
        <taxon>Metazoa</taxon>
        <taxon>Cnidaria</taxon>
        <taxon>Anthozoa</taxon>
        <taxon>Hexacorallia</taxon>
        <taxon>Scleractinia</taxon>
        <taxon>Fungiina</taxon>
        <taxon>Poritidae</taxon>
        <taxon>Porites</taxon>
    </lineage>
</organism>
<protein>
    <recommendedName>
        <fullName evidence="1">non-specific serine/threonine protein kinase</fullName>
        <ecNumber evidence="1">2.7.11.1</ecNumber>
    </recommendedName>
</protein>
<feature type="compositionally biased region" description="Low complexity" evidence="8">
    <location>
        <begin position="16"/>
        <end position="27"/>
    </location>
</feature>
<dbReference type="PROSITE" id="PS50011">
    <property type="entry name" value="PROTEIN_KINASE_DOM"/>
    <property type="match status" value="1"/>
</dbReference>
<proteinExistence type="predicted"/>
<dbReference type="Pfam" id="PF00069">
    <property type="entry name" value="Pkinase"/>
    <property type="match status" value="1"/>
</dbReference>
<accession>A0ABN8M542</accession>
<feature type="domain" description="Protein kinase" evidence="9">
    <location>
        <begin position="551"/>
        <end position="796"/>
    </location>
</feature>
<feature type="region of interest" description="Disordered" evidence="8">
    <location>
        <begin position="1"/>
        <end position="75"/>
    </location>
</feature>
<dbReference type="InterPro" id="IPR011009">
    <property type="entry name" value="Kinase-like_dom_sf"/>
</dbReference>
<evidence type="ECO:0000256" key="4">
    <source>
        <dbReference type="ARBA" id="ARBA00022741"/>
    </source>
</evidence>
<feature type="compositionally biased region" description="Basic and acidic residues" evidence="8">
    <location>
        <begin position="197"/>
        <end position="209"/>
    </location>
</feature>
<dbReference type="CDD" id="cd00180">
    <property type="entry name" value="PKc"/>
    <property type="match status" value="1"/>
</dbReference>
<dbReference type="Gene3D" id="1.10.510.10">
    <property type="entry name" value="Transferase(Phosphotransferase) domain 1"/>
    <property type="match status" value="1"/>
</dbReference>
<evidence type="ECO:0000313" key="11">
    <source>
        <dbReference type="Proteomes" id="UP001159427"/>
    </source>
</evidence>
<reference evidence="10 11" key="1">
    <citation type="submission" date="2022-05" db="EMBL/GenBank/DDBJ databases">
        <authorList>
            <consortium name="Genoscope - CEA"/>
            <person name="William W."/>
        </authorList>
    </citation>
    <scope>NUCLEOTIDE SEQUENCE [LARGE SCALE GENOMIC DNA]</scope>
</reference>
<feature type="region of interest" description="Disordered" evidence="8">
    <location>
        <begin position="500"/>
        <end position="520"/>
    </location>
</feature>
<dbReference type="InterPro" id="IPR050339">
    <property type="entry name" value="CC_SR_Kinase"/>
</dbReference>
<dbReference type="Proteomes" id="UP001159427">
    <property type="component" value="Unassembled WGS sequence"/>
</dbReference>
<comment type="caution">
    <text evidence="10">The sequence shown here is derived from an EMBL/GenBank/DDBJ whole genome shotgun (WGS) entry which is preliminary data.</text>
</comment>
<dbReference type="PANTHER" id="PTHR11042:SF160">
    <property type="entry name" value="EUKARYOTIC TRANSLATION INITIATION FACTOR 2-ALPHA KINASE 1"/>
    <property type="match status" value="1"/>
</dbReference>
<evidence type="ECO:0000256" key="8">
    <source>
        <dbReference type="SAM" id="MobiDB-lite"/>
    </source>
</evidence>
<keyword evidence="5" id="KW-0418">Kinase</keyword>
<keyword evidence="6 7" id="KW-0067">ATP-binding</keyword>
<dbReference type="InterPro" id="IPR035898">
    <property type="entry name" value="TAZ_dom_sf"/>
</dbReference>
<evidence type="ECO:0000256" key="1">
    <source>
        <dbReference type="ARBA" id="ARBA00012513"/>
    </source>
</evidence>
<evidence type="ECO:0000259" key="9">
    <source>
        <dbReference type="PROSITE" id="PS50011"/>
    </source>
</evidence>
<feature type="region of interest" description="Disordered" evidence="8">
    <location>
        <begin position="96"/>
        <end position="209"/>
    </location>
</feature>
<evidence type="ECO:0000313" key="10">
    <source>
        <dbReference type="EMBL" id="CAH3024749.1"/>
    </source>
</evidence>